<evidence type="ECO:0000313" key="5">
    <source>
        <dbReference type="Proteomes" id="UP001470230"/>
    </source>
</evidence>
<reference evidence="4 5" key="1">
    <citation type="submission" date="2024-04" db="EMBL/GenBank/DDBJ databases">
        <title>Tritrichomonas musculus Genome.</title>
        <authorList>
            <person name="Alves-Ferreira E."/>
            <person name="Grigg M."/>
            <person name="Lorenzi H."/>
            <person name="Galac M."/>
        </authorList>
    </citation>
    <scope>NUCLEOTIDE SEQUENCE [LARGE SCALE GENOMIC DNA]</scope>
    <source>
        <strain evidence="4 5">EAF2021</strain>
    </source>
</reference>
<dbReference type="InterPro" id="IPR000719">
    <property type="entry name" value="Prot_kinase_dom"/>
</dbReference>
<dbReference type="Gene3D" id="1.10.510.10">
    <property type="entry name" value="Transferase(Phosphotransferase) domain 1"/>
    <property type="match status" value="1"/>
</dbReference>
<dbReference type="SMART" id="SM00671">
    <property type="entry name" value="SEL1"/>
    <property type="match status" value="14"/>
</dbReference>
<dbReference type="PROSITE" id="PS50011">
    <property type="entry name" value="PROTEIN_KINASE_DOM"/>
    <property type="match status" value="1"/>
</dbReference>
<name>A0ABR2H0S9_9EUKA</name>
<feature type="domain" description="Protein kinase" evidence="3">
    <location>
        <begin position="201"/>
        <end position="435"/>
    </location>
</feature>
<dbReference type="Gene3D" id="1.25.40.10">
    <property type="entry name" value="Tetratricopeptide repeat domain"/>
    <property type="match status" value="3"/>
</dbReference>
<dbReference type="SMART" id="SM00220">
    <property type="entry name" value="S_TKc"/>
    <property type="match status" value="1"/>
</dbReference>
<dbReference type="CDD" id="cd00180">
    <property type="entry name" value="PKc"/>
    <property type="match status" value="1"/>
</dbReference>
<dbReference type="Proteomes" id="UP001470230">
    <property type="component" value="Unassembled WGS sequence"/>
</dbReference>
<dbReference type="InterPro" id="IPR050767">
    <property type="entry name" value="Sel1_AlgK"/>
</dbReference>
<dbReference type="InterPro" id="IPR006597">
    <property type="entry name" value="Sel1-like"/>
</dbReference>
<dbReference type="InterPro" id="IPR011009">
    <property type="entry name" value="Kinase-like_dom_sf"/>
</dbReference>
<dbReference type="PROSITE" id="PS50005">
    <property type="entry name" value="TPR"/>
    <property type="match status" value="1"/>
</dbReference>
<dbReference type="PANTHER" id="PTHR11102">
    <property type="entry name" value="SEL-1-LIKE PROTEIN"/>
    <property type="match status" value="1"/>
</dbReference>
<evidence type="ECO:0000256" key="2">
    <source>
        <dbReference type="PROSITE-ProRule" id="PRU00339"/>
    </source>
</evidence>
<keyword evidence="2" id="KW-0802">TPR repeat</keyword>
<sequence length="1093" mass="129136">MSLEFAAFQIGIKQNIHFIDKRFEKILKNYDFLSPSQTFNYQNYPSIFKKFNESKLIIINHHEEINNDLKTFYFIICFENTILIIDKSSSSFIHRLFSSKTNLSILFLTVEKDIFDQYIKIQYNEIELSEYLKKEIISFNKYIDFSKKEKKKFKNLWDNIRSCISGYLINQSYQKLTQNRIQTFFANEKKIFKNEIDVNDYIKLREIGGGSSGRVYLIYHIEKQELFSLKIQHPNRDPNSEDLFKRESLNYEKLKHPLLLQYYGKVKNCNYLVIEFINGKTLSNIKNLNLDENVKITYIFELLLIFEYLHSNKFIYRDLKNNNVMIDQNKNIVLIDYDRLVEEDFVLNRKNTTADFGSLYVAPEVNYNNSYSYSCDIYSLGKMMYYIICEKDPTDEMKSTEFGKHQKIYEMCQRCIIKDQKKRPTISELINEFYFHYFQQIQDKDLNMILQKGKQRRILLSIFFPFYWMSVISCFNMISPHLNYVIGSIYYEGKYVTRDIHKCIYNLTISAEKNHPKAQALLGYIYYTCIDIQKDINKAIHYLTLAANQNDVEANYRLGCIFHEGKYIKKDINKAIKYLNIASSYNYLDANARLVLIYSNGIHIRKDINKALYYGSLAADQNHAESQRLLGMLYFLGHDVQRDFKKAIYYFEKASNQNNVESQYMLGVIHYRCDFGYFDLNKAINYLTLASIQNHALAQLLLGFIYYKKRDLNKAISYYTKAADQNQPDAIFNLGYIYYHENNDIDKAIHYFEIAANLNQSDALYNLGNIFFYDDDRQDIEKAMRYYSLAARRNNHKALIQLGSIYYEGNNVKSDINEAINYLLIPAKQNNSEAQYRLGMIYLENITDQSSINKALYFLTQSSLNRFNEAHFPLGYLYHEGKYVKRDVKKALDLYIDASNVDDEHGKNNFAVIYKNGFGNEIPQNIPRAVELFSEITTNGIDNEVSSFNLANLYFYHLRNEENIDKAINLLVNSANEFHPSKEFLCIILIYKHGFELDKINAEIVKYSFKPEDLISEIVSLIINSTMNDEKIFDSYLKFYQDIDYIYDYKLNIISLRDLMKQETKIQEKQENPKIYEISVAFYEGFGYDLLSY</sequence>
<dbReference type="InterPro" id="IPR008271">
    <property type="entry name" value="Ser/Thr_kinase_AS"/>
</dbReference>
<dbReference type="PANTHER" id="PTHR11102:SF147">
    <property type="entry name" value="SEL1L ADAPTOR SUBUNIT OF ERAD E3 UBIQUITIN LIGASE"/>
    <property type="match status" value="1"/>
</dbReference>
<dbReference type="SUPFAM" id="SSF56112">
    <property type="entry name" value="Protein kinase-like (PK-like)"/>
    <property type="match status" value="1"/>
</dbReference>
<dbReference type="Pfam" id="PF00069">
    <property type="entry name" value="Pkinase"/>
    <property type="match status" value="1"/>
</dbReference>
<proteinExistence type="inferred from homology"/>
<dbReference type="EMBL" id="JAPFFF010000053">
    <property type="protein sequence ID" value="KAK8839120.1"/>
    <property type="molecule type" value="Genomic_DNA"/>
</dbReference>
<organism evidence="4 5">
    <name type="scientific">Tritrichomonas musculus</name>
    <dbReference type="NCBI Taxonomy" id="1915356"/>
    <lineage>
        <taxon>Eukaryota</taxon>
        <taxon>Metamonada</taxon>
        <taxon>Parabasalia</taxon>
        <taxon>Tritrichomonadida</taxon>
        <taxon>Tritrichomonadidae</taxon>
        <taxon>Tritrichomonas</taxon>
    </lineage>
</organism>
<dbReference type="InterPro" id="IPR019734">
    <property type="entry name" value="TPR_rpt"/>
</dbReference>
<comment type="similarity">
    <text evidence="1">Belongs to the sel-1 family.</text>
</comment>
<dbReference type="SMART" id="SM00028">
    <property type="entry name" value="TPR"/>
    <property type="match status" value="3"/>
</dbReference>
<gene>
    <name evidence="4" type="ORF">M9Y10_032592</name>
</gene>
<comment type="caution">
    <text evidence="4">The sequence shown here is derived from an EMBL/GenBank/DDBJ whole genome shotgun (WGS) entry which is preliminary data.</text>
</comment>
<dbReference type="PROSITE" id="PS00108">
    <property type="entry name" value="PROTEIN_KINASE_ST"/>
    <property type="match status" value="1"/>
</dbReference>
<dbReference type="Pfam" id="PF08238">
    <property type="entry name" value="Sel1"/>
    <property type="match status" value="13"/>
</dbReference>
<keyword evidence="5" id="KW-1185">Reference proteome</keyword>
<evidence type="ECO:0000313" key="4">
    <source>
        <dbReference type="EMBL" id="KAK8839120.1"/>
    </source>
</evidence>
<dbReference type="SUPFAM" id="SSF81901">
    <property type="entry name" value="HCP-like"/>
    <property type="match status" value="3"/>
</dbReference>
<accession>A0ABR2H0S9</accession>
<evidence type="ECO:0000256" key="1">
    <source>
        <dbReference type="ARBA" id="ARBA00038101"/>
    </source>
</evidence>
<dbReference type="InterPro" id="IPR011990">
    <property type="entry name" value="TPR-like_helical_dom_sf"/>
</dbReference>
<protein>
    <recommendedName>
        <fullName evidence="3">Protein kinase domain-containing protein</fullName>
    </recommendedName>
</protein>
<feature type="repeat" description="TPR" evidence="2">
    <location>
        <begin position="696"/>
        <end position="729"/>
    </location>
</feature>
<evidence type="ECO:0000259" key="3">
    <source>
        <dbReference type="PROSITE" id="PS50011"/>
    </source>
</evidence>